<dbReference type="EMBL" id="JAAAIN010000343">
    <property type="protein sequence ID" value="KAG0315921.1"/>
    <property type="molecule type" value="Genomic_DNA"/>
</dbReference>
<dbReference type="CDD" id="cd09019">
    <property type="entry name" value="galactose_mutarotase_like"/>
    <property type="match status" value="1"/>
</dbReference>
<evidence type="ECO:0000313" key="4">
    <source>
        <dbReference type="EMBL" id="KAG0315921.1"/>
    </source>
</evidence>
<keyword evidence="2" id="KW-0413">Isomerase</keyword>
<dbReference type="GO" id="GO:0006006">
    <property type="term" value="P:glucose metabolic process"/>
    <property type="evidence" value="ECO:0007669"/>
    <property type="project" value="TreeGrafter"/>
</dbReference>
<proteinExistence type="inferred from homology"/>
<dbReference type="SUPFAM" id="SSF74650">
    <property type="entry name" value="Galactose mutarotase-like"/>
    <property type="match status" value="1"/>
</dbReference>
<dbReference type="InterPro" id="IPR011013">
    <property type="entry name" value="Gal_mutarotase_sf_dom"/>
</dbReference>
<dbReference type="Pfam" id="PF01263">
    <property type="entry name" value="Aldose_epim"/>
    <property type="match status" value="1"/>
</dbReference>
<comment type="caution">
    <text evidence="4">The sequence shown here is derived from an EMBL/GenBank/DDBJ whole genome shotgun (WGS) entry which is preliminary data.</text>
</comment>
<protein>
    <recommendedName>
        <fullName evidence="6">Aldose 1-epimerase</fullName>
    </recommendedName>
</protein>
<keyword evidence="3" id="KW-0119">Carbohydrate metabolism</keyword>
<dbReference type="InterPro" id="IPR008183">
    <property type="entry name" value="Aldose_1/G6P_1-epimerase"/>
</dbReference>
<dbReference type="GO" id="GO:0030246">
    <property type="term" value="F:carbohydrate binding"/>
    <property type="evidence" value="ECO:0007669"/>
    <property type="project" value="InterPro"/>
</dbReference>
<dbReference type="GO" id="GO:0033499">
    <property type="term" value="P:galactose catabolic process via UDP-galactose, Leloir pathway"/>
    <property type="evidence" value="ECO:0007669"/>
    <property type="project" value="TreeGrafter"/>
</dbReference>
<dbReference type="InterPro" id="IPR014718">
    <property type="entry name" value="GH-type_carb-bd"/>
</dbReference>
<dbReference type="Proteomes" id="UP000823405">
    <property type="component" value="Unassembled WGS sequence"/>
</dbReference>
<dbReference type="PANTHER" id="PTHR10091">
    <property type="entry name" value="ALDOSE-1-EPIMERASE"/>
    <property type="match status" value="1"/>
</dbReference>
<dbReference type="InterPro" id="IPR047215">
    <property type="entry name" value="Galactose_mutarotase-like"/>
</dbReference>
<evidence type="ECO:0000256" key="1">
    <source>
        <dbReference type="ARBA" id="ARBA00006206"/>
    </source>
</evidence>
<accession>A0A9P6UR38</accession>
<dbReference type="OrthoDB" id="274691at2759"/>
<keyword evidence="5" id="KW-1185">Reference proteome</keyword>
<dbReference type="PANTHER" id="PTHR10091:SF0">
    <property type="entry name" value="GALACTOSE MUTAROTASE"/>
    <property type="match status" value="1"/>
</dbReference>
<organism evidence="4 5">
    <name type="scientific">Linnemannia gamsii</name>
    <dbReference type="NCBI Taxonomy" id="64522"/>
    <lineage>
        <taxon>Eukaryota</taxon>
        <taxon>Fungi</taxon>
        <taxon>Fungi incertae sedis</taxon>
        <taxon>Mucoromycota</taxon>
        <taxon>Mortierellomycotina</taxon>
        <taxon>Mortierellomycetes</taxon>
        <taxon>Mortierellales</taxon>
        <taxon>Mortierellaceae</taxon>
        <taxon>Linnemannia</taxon>
    </lineage>
</organism>
<name>A0A9P6UR38_9FUNG</name>
<reference evidence="4" key="1">
    <citation type="journal article" date="2020" name="Fungal Divers.">
        <title>Resolving the Mortierellaceae phylogeny through synthesis of multi-gene phylogenetics and phylogenomics.</title>
        <authorList>
            <person name="Vandepol N."/>
            <person name="Liber J."/>
            <person name="Desiro A."/>
            <person name="Na H."/>
            <person name="Kennedy M."/>
            <person name="Barry K."/>
            <person name="Grigoriev I.V."/>
            <person name="Miller A.N."/>
            <person name="O'Donnell K."/>
            <person name="Stajich J.E."/>
            <person name="Bonito G."/>
        </authorList>
    </citation>
    <scope>NUCLEOTIDE SEQUENCE</scope>
    <source>
        <strain evidence="4">NVP60</strain>
    </source>
</reference>
<dbReference type="PROSITE" id="PS00545">
    <property type="entry name" value="ALDOSE_1_EPIMERASE"/>
    <property type="match status" value="1"/>
</dbReference>
<evidence type="ECO:0000313" key="5">
    <source>
        <dbReference type="Proteomes" id="UP000823405"/>
    </source>
</evidence>
<dbReference type="Gene3D" id="2.70.98.10">
    <property type="match status" value="1"/>
</dbReference>
<gene>
    <name evidence="4" type="ORF">BGZ97_007686</name>
</gene>
<evidence type="ECO:0000256" key="2">
    <source>
        <dbReference type="ARBA" id="ARBA00023235"/>
    </source>
</evidence>
<dbReference type="InterPro" id="IPR018052">
    <property type="entry name" value="Ald1_epimerase_CS"/>
</dbReference>
<dbReference type="AlphaFoldDB" id="A0A9P6UR38"/>
<comment type="similarity">
    <text evidence="1">Belongs to the aldose epimerase family.</text>
</comment>
<evidence type="ECO:0000256" key="3">
    <source>
        <dbReference type="ARBA" id="ARBA00023277"/>
    </source>
</evidence>
<sequence length="417" mass="45976">MTIIELPPVLSKEGQGLLPVNTPIRSFILTDKSSPGMACQITNLGATLTHLWVPDNKQHPRDVLLGFDDVTAYRTNHDPYFGASVGRTANRIGKAQFALPDNPEKVYRLDANNGPNSLHGGIDGFSFRIWDVTLTPELGNVDTPGTSLQLSLLSDHMDQGFPGRLRVLCCYRLYNHALDITYEAFLEDDNAAEDRQVSIVSLTNHAYFNLHGVPAPISTGNPGQVKDHIFQTAHIDSFLQLDETSAPTGVIVPLDQDPSMDFRKAKSFGQDLFAAPGGVGYDHFYPAQRSIEHPEEYRLGKDIDRTTPLALAKVYAPASGIRLDMSTTDPGFQLYTANFVHLDPNLIDTDKDFLDLGDDVGFEHVGKAKGGYVVHSAFCLEASRFPDAINHPAWRDQVIIRSGDKYQSKTVYAFSTV</sequence>
<dbReference type="GO" id="GO:0004034">
    <property type="term" value="F:aldose 1-epimerase activity"/>
    <property type="evidence" value="ECO:0007669"/>
    <property type="project" value="TreeGrafter"/>
</dbReference>
<evidence type="ECO:0008006" key="6">
    <source>
        <dbReference type="Google" id="ProtNLM"/>
    </source>
</evidence>